<feature type="transmembrane region" description="Helical" evidence="1">
    <location>
        <begin position="37"/>
        <end position="59"/>
    </location>
</feature>
<organism evidence="2 3">
    <name type="scientific">Catalinimonas alkaloidigena</name>
    <dbReference type="NCBI Taxonomy" id="1075417"/>
    <lineage>
        <taxon>Bacteria</taxon>
        <taxon>Pseudomonadati</taxon>
        <taxon>Bacteroidota</taxon>
        <taxon>Cytophagia</taxon>
        <taxon>Cytophagales</taxon>
        <taxon>Catalimonadaceae</taxon>
        <taxon>Catalinimonas</taxon>
    </lineage>
</organism>
<name>A0A1G9F809_9BACT</name>
<evidence type="ECO:0000313" key="3">
    <source>
        <dbReference type="Proteomes" id="UP000198510"/>
    </source>
</evidence>
<keyword evidence="3" id="KW-1185">Reference proteome</keyword>
<keyword evidence="1" id="KW-1133">Transmembrane helix</keyword>
<evidence type="ECO:0000256" key="1">
    <source>
        <dbReference type="SAM" id="Phobius"/>
    </source>
</evidence>
<keyword evidence="1" id="KW-0812">Transmembrane</keyword>
<dbReference type="AlphaFoldDB" id="A0A1G9F809"/>
<reference evidence="2 3" key="1">
    <citation type="submission" date="2016-10" db="EMBL/GenBank/DDBJ databases">
        <authorList>
            <person name="de Groot N.N."/>
        </authorList>
    </citation>
    <scope>NUCLEOTIDE SEQUENCE [LARGE SCALE GENOMIC DNA]</scope>
    <source>
        <strain evidence="2 3">DSM 25186</strain>
    </source>
</reference>
<dbReference type="OrthoDB" id="981130at2"/>
<proteinExistence type="predicted"/>
<sequence>MLVKPKSKSLVAIVMFLVLGYAVLGTMLVSFTRAPRGWLMVAIPLTIILMVGITLKMLWDYKVIRLTEGKFYFRQPLLFRQRTFDLRQLDDLQETSIKTWNGTFRQLEIHFGPDRITINQQEHEGYDALHRALKKHHTPSRKRAKRR</sequence>
<feature type="transmembrane region" description="Helical" evidence="1">
    <location>
        <begin position="12"/>
        <end position="31"/>
    </location>
</feature>
<dbReference type="RefSeq" id="WP_089681686.1">
    <property type="nucleotide sequence ID" value="NZ_FNFO01000003.1"/>
</dbReference>
<dbReference type="Proteomes" id="UP000198510">
    <property type="component" value="Unassembled WGS sequence"/>
</dbReference>
<gene>
    <name evidence="2" type="ORF">SAMN05421823_103699</name>
</gene>
<keyword evidence="1" id="KW-0472">Membrane</keyword>
<dbReference type="STRING" id="1075417.SAMN05421823_103699"/>
<dbReference type="EMBL" id="FNFO01000003">
    <property type="protein sequence ID" value="SDK84475.1"/>
    <property type="molecule type" value="Genomic_DNA"/>
</dbReference>
<evidence type="ECO:0000313" key="2">
    <source>
        <dbReference type="EMBL" id="SDK84475.1"/>
    </source>
</evidence>
<protein>
    <submittedName>
        <fullName evidence="2">Uncharacterized protein</fullName>
    </submittedName>
</protein>
<accession>A0A1G9F809</accession>